<dbReference type="UniPathway" id="UPA00276">
    <property type="reaction ID" value="UER00406"/>
</dbReference>
<accession>U2KH50</accession>
<evidence type="ECO:0000256" key="13">
    <source>
        <dbReference type="ARBA" id="ARBA00049494"/>
    </source>
</evidence>
<dbReference type="Gene3D" id="3.40.50.620">
    <property type="entry name" value="HUPs"/>
    <property type="match status" value="1"/>
</dbReference>
<dbReference type="STRING" id="411473.RUMCAL_02597"/>
<dbReference type="HOGENOM" id="CLU_048437_0_1_9"/>
<keyword evidence="5 14" id="KW-0808">Transferase</keyword>
<dbReference type="PATRIC" id="fig|411473.3.peg.2173"/>
<dbReference type="AlphaFoldDB" id="U2KH50"/>
<evidence type="ECO:0000256" key="2">
    <source>
        <dbReference type="ARBA" id="ARBA00005201"/>
    </source>
</evidence>
<protein>
    <recommendedName>
        <fullName evidence="14">Riboflavin biosynthesis protein</fullName>
    </recommendedName>
    <domain>
        <recommendedName>
            <fullName evidence="14">Riboflavin kinase</fullName>
            <ecNumber evidence="14">2.7.1.26</ecNumber>
        </recommendedName>
        <alternativeName>
            <fullName evidence="14">Flavokinase</fullName>
        </alternativeName>
    </domain>
    <domain>
        <recommendedName>
            <fullName evidence="14">FMN adenylyltransferase</fullName>
            <ecNumber evidence="14">2.7.7.2</ecNumber>
        </recommendedName>
        <alternativeName>
            <fullName evidence="14">FAD pyrophosphorylase</fullName>
        </alternativeName>
        <alternativeName>
            <fullName evidence="14">FAD synthase</fullName>
        </alternativeName>
    </domain>
</protein>
<keyword evidence="8 14" id="KW-0418">Kinase</keyword>
<dbReference type="Proteomes" id="UP000016662">
    <property type="component" value="Unassembled WGS sequence"/>
</dbReference>
<dbReference type="NCBIfam" id="TIGR00083">
    <property type="entry name" value="ribF"/>
    <property type="match status" value="1"/>
</dbReference>
<evidence type="ECO:0000313" key="16">
    <source>
        <dbReference type="EMBL" id="ERJ91430.1"/>
    </source>
</evidence>
<dbReference type="OrthoDB" id="9803667at2"/>
<dbReference type="PIRSF" id="PIRSF004491">
    <property type="entry name" value="FAD_Synth"/>
    <property type="match status" value="1"/>
</dbReference>
<evidence type="ECO:0000256" key="11">
    <source>
        <dbReference type="ARBA" id="ARBA00023268"/>
    </source>
</evidence>
<keyword evidence="3 14" id="KW-0285">Flavoprotein</keyword>
<dbReference type="GO" id="GO:0009398">
    <property type="term" value="P:FMN biosynthetic process"/>
    <property type="evidence" value="ECO:0007669"/>
    <property type="project" value="UniProtKB-UniRule"/>
</dbReference>
<dbReference type="GO" id="GO:0003919">
    <property type="term" value="F:FMN adenylyltransferase activity"/>
    <property type="evidence" value="ECO:0007669"/>
    <property type="project" value="UniProtKB-UniRule"/>
</dbReference>
<feature type="domain" description="Riboflavin kinase" evidence="15">
    <location>
        <begin position="179"/>
        <end position="304"/>
    </location>
</feature>
<evidence type="ECO:0000313" key="17">
    <source>
        <dbReference type="Proteomes" id="UP000016662"/>
    </source>
</evidence>
<dbReference type="InterPro" id="IPR014729">
    <property type="entry name" value="Rossmann-like_a/b/a_fold"/>
</dbReference>
<dbReference type="GO" id="GO:0006747">
    <property type="term" value="P:FAD biosynthetic process"/>
    <property type="evidence" value="ECO:0007669"/>
    <property type="project" value="UniProtKB-UniRule"/>
</dbReference>
<dbReference type="EC" id="2.7.7.2" evidence="14"/>
<name>U2KH50_9FIRM</name>
<evidence type="ECO:0000256" key="14">
    <source>
        <dbReference type="PIRNR" id="PIRNR004491"/>
    </source>
</evidence>
<comment type="caution">
    <text evidence="16">The sequence shown here is derived from an EMBL/GenBank/DDBJ whole genome shotgun (WGS) entry which is preliminary data.</text>
</comment>
<dbReference type="InterPro" id="IPR023468">
    <property type="entry name" value="Riboflavin_kinase"/>
</dbReference>
<dbReference type="CDD" id="cd02064">
    <property type="entry name" value="FAD_synthetase_N"/>
    <property type="match status" value="1"/>
</dbReference>
<dbReference type="GO" id="GO:0005524">
    <property type="term" value="F:ATP binding"/>
    <property type="evidence" value="ECO:0007669"/>
    <property type="project" value="UniProtKB-UniRule"/>
</dbReference>
<gene>
    <name evidence="16" type="ORF">RUMCAL_02597</name>
</gene>
<evidence type="ECO:0000256" key="6">
    <source>
        <dbReference type="ARBA" id="ARBA00022695"/>
    </source>
</evidence>
<evidence type="ECO:0000256" key="5">
    <source>
        <dbReference type="ARBA" id="ARBA00022679"/>
    </source>
</evidence>
<dbReference type="InterPro" id="IPR015865">
    <property type="entry name" value="Riboflavin_kinase_bac/euk"/>
</dbReference>
<dbReference type="PANTHER" id="PTHR22749:SF6">
    <property type="entry name" value="RIBOFLAVIN KINASE"/>
    <property type="match status" value="1"/>
</dbReference>
<dbReference type="InterPro" id="IPR015864">
    <property type="entry name" value="FAD_synthase"/>
</dbReference>
<dbReference type="RefSeq" id="WP_021680769.1">
    <property type="nucleotide sequence ID" value="NZ_KI260304.1"/>
</dbReference>
<dbReference type="PANTHER" id="PTHR22749">
    <property type="entry name" value="RIBOFLAVIN KINASE/FMN ADENYLYLTRANSFERASE"/>
    <property type="match status" value="1"/>
</dbReference>
<evidence type="ECO:0000256" key="4">
    <source>
        <dbReference type="ARBA" id="ARBA00022643"/>
    </source>
</evidence>
<evidence type="ECO:0000256" key="9">
    <source>
        <dbReference type="ARBA" id="ARBA00022827"/>
    </source>
</evidence>
<organism evidence="16 17">
    <name type="scientific">Ruminococcus callidus ATCC 27760</name>
    <dbReference type="NCBI Taxonomy" id="411473"/>
    <lineage>
        <taxon>Bacteria</taxon>
        <taxon>Bacillati</taxon>
        <taxon>Bacillota</taxon>
        <taxon>Clostridia</taxon>
        <taxon>Eubacteriales</taxon>
        <taxon>Oscillospiraceae</taxon>
        <taxon>Ruminococcus</taxon>
    </lineage>
</organism>
<sequence length="308" mass="33507">MKGFQRITAPLAQKSAVALGFFDGVHLGHRAVLGAAARCAAEQELLACAFTFAADSVPVKQGVPLSYLYTDTQKAELMQDCGIHGVYCPAFSELCGLDGEAFCRQVLVELLHAQEVFCGGDFRFGAKAAWNIDSLREFGSQFGFGVHQVAPVLCGGEKISSTAIRQAVRAGKPEQAANLLGVPYHVSGRVIHGAALGRTKAVPTINIPFAAGQLVPRYGVYVSRTHTPQGSFDSITDIGVKPTVSEAQLPAAETFLLHFSGDLYEQPCRVELLHFLRDEQKFPDVDSLYRQIAQDQKQCQEWLKQHDL</sequence>
<keyword evidence="4 14" id="KW-0288">FMN</keyword>
<dbReference type="SUPFAM" id="SSF82114">
    <property type="entry name" value="Riboflavin kinase-like"/>
    <property type="match status" value="1"/>
</dbReference>
<dbReference type="Pfam" id="PF06574">
    <property type="entry name" value="FAD_syn"/>
    <property type="match status" value="1"/>
</dbReference>
<keyword evidence="7 14" id="KW-0547">Nucleotide-binding</keyword>
<evidence type="ECO:0000256" key="8">
    <source>
        <dbReference type="ARBA" id="ARBA00022777"/>
    </source>
</evidence>
<dbReference type="UniPathway" id="UPA00277">
    <property type="reaction ID" value="UER00407"/>
</dbReference>
<dbReference type="GO" id="GO:0008531">
    <property type="term" value="F:riboflavin kinase activity"/>
    <property type="evidence" value="ECO:0007669"/>
    <property type="project" value="UniProtKB-UniRule"/>
</dbReference>
<comment type="pathway">
    <text evidence="2 14">Cofactor biosynthesis; FMN biosynthesis; FMN from riboflavin (ATP route): step 1/1.</text>
</comment>
<comment type="catalytic activity">
    <reaction evidence="13 14">
        <text>FMN + ATP + H(+) = FAD + diphosphate</text>
        <dbReference type="Rhea" id="RHEA:17237"/>
        <dbReference type="ChEBI" id="CHEBI:15378"/>
        <dbReference type="ChEBI" id="CHEBI:30616"/>
        <dbReference type="ChEBI" id="CHEBI:33019"/>
        <dbReference type="ChEBI" id="CHEBI:57692"/>
        <dbReference type="ChEBI" id="CHEBI:58210"/>
        <dbReference type="EC" id="2.7.7.2"/>
    </reaction>
</comment>
<dbReference type="GO" id="GO:0009231">
    <property type="term" value="P:riboflavin biosynthetic process"/>
    <property type="evidence" value="ECO:0007669"/>
    <property type="project" value="InterPro"/>
</dbReference>
<keyword evidence="9 14" id="KW-0274">FAD</keyword>
<dbReference type="EC" id="2.7.1.26" evidence="14"/>
<evidence type="ECO:0000256" key="1">
    <source>
        <dbReference type="ARBA" id="ARBA00004726"/>
    </source>
</evidence>
<evidence type="ECO:0000256" key="7">
    <source>
        <dbReference type="ARBA" id="ARBA00022741"/>
    </source>
</evidence>
<dbReference type="eggNOG" id="COG0196">
    <property type="taxonomic scope" value="Bacteria"/>
</dbReference>
<dbReference type="SMART" id="SM00904">
    <property type="entry name" value="Flavokinase"/>
    <property type="match status" value="1"/>
</dbReference>
<dbReference type="Gene3D" id="2.40.30.30">
    <property type="entry name" value="Riboflavin kinase-like"/>
    <property type="match status" value="1"/>
</dbReference>
<dbReference type="SUPFAM" id="SSF52374">
    <property type="entry name" value="Nucleotidylyl transferase"/>
    <property type="match status" value="1"/>
</dbReference>
<evidence type="ECO:0000256" key="12">
    <source>
        <dbReference type="ARBA" id="ARBA00047880"/>
    </source>
</evidence>
<evidence type="ECO:0000259" key="15">
    <source>
        <dbReference type="SMART" id="SM00904"/>
    </source>
</evidence>
<dbReference type="InterPro" id="IPR002606">
    <property type="entry name" value="Riboflavin_kinase_bac"/>
</dbReference>
<keyword evidence="10 14" id="KW-0067">ATP-binding</keyword>
<proteinExistence type="inferred from homology"/>
<dbReference type="EMBL" id="AWVF01000315">
    <property type="protein sequence ID" value="ERJ91430.1"/>
    <property type="molecule type" value="Genomic_DNA"/>
</dbReference>
<dbReference type="InterPro" id="IPR023465">
    <property type="entry name" value="Riboflavin_kinase_dom_sf"/>
</dbReference>
<reference evidence="16 17" key="1">
    <citation type="submission" date="2013-07" db="EMBL/GenBank/DDBJ databases">
        <authorList>
            <person name="Weinstock G."/>
            <person name="Sodergren E."/>
            <person name="Wylie T."/>
            <person name="Fulton L."/>
            <person name="Fulton R."/>
            <person name="Fronick C."/>
            <person name="O'Laughlin M."/>
            <person name="Godfrey J."/>
            <person name="Miner T."/>
            <person name="Herter B."/>
            <person name="Appelbaum E."/>
            <person name="Cordes M."/>
            <person name="Lek S."/>
            <person name="Wollam A."/>
            <person name="Pepin K.H."/>
            <person name="Palsikar V.B."/>
            <person name="Mitreva M."/>
            <person name="Wilson R.K."/>
        </authorList>
    </citation>
    <scope>NUCLEOTIDE SEQUENCE [LARGE SCALE GENOMIC DNA]</scope>
    <source>
        <strain evidence="16 17">ATCC 27760</strain>
    </source>
</reference>
<keyword evidence="17" id="KW-1185">Reference proteome</keyword>
<evidence type="ECO:0000256" key="10">
    <source>
        <dbReference type="ARBA" id="ARBA00022840"/>
    </source>
</evidence>
<comment type="pathway">
    <text evidence="1 14">Cofactor biosynthesis; FAD biosynthesis; FAD from FMN: step 1/1.</text>
</comment>
<keyword evidence="6 14" id="KW-0548">Nucleotidyltransferase</keyword>
<dbReference type="Pfam" id="PF01687">
    <property type="entry name" value="Flavokinase"/>
    <property type="match status" value="1"/>
</dbReference>
<keyword evidence="11" id="KW-0511">Multifunctional enzyme</keyword>
<evidence type="ECO:0000256" key="3">
    <source>
        <dbReference type="ARBA" id="ARBA00022630"/>
    </source>
</evidence>
<comment type="catalytic activity">
    <reaction evidence="12 14">
        <text>riboflavin + ATP = FMN + ADP + H(+)</text>
        <dbReference type="Rhea" id="RHEA:14357"/>
        <dbReference type="ChEBI" id="CHEBI:15378"/>
        <dbReference type="ChEBI" id="CHEBI:30616"/>
        <dbReference type="ChEBI" id="CHEBI:57986"/>
        <dbReference type="ChEBI" id="CHEBI:58210"/>
        <dbReference type="ChEBI" id="CHEBI:456216"/>
        <dbReference type="EC" id="2.7.1.26"/>
    </reaction>
</comment>
<comment type="similarity">
    <text evidence="14">Belongs to the ribF family.</text>
</comment>